<keyword evidence="1" id="KW-0472">Membrane</keyword>
<organism evidence="2 3">
    <name type="scientific">Candidatus Accumulibacter phosphatis</name>
    <dbReference type="NCBI Taxonomy" id="327160"/>
    <lineage>
        <taxon>Bacteria</taxon>
        <taxon>Pseudomonadati</taxon>
        <taxon>Pseudomonadota</taxon>
        <taxon>Betaproteobacteria</taxon>
        <taxon>Candidatus Accumulibacter</taxon>
    </lineage>
</organism>
<evidence type="ECO:0000313" key="2">
    <source>
        <dbReference type="EMBL" id="MQM32400.1"/>
    </source>
</evidence>
<accession>A0A6A7RZ19</accession>
<evidence type="ECO:0000256" key="1">
    <source>
        <dbReference type="SAM" id="Phobius"/>
    </source>
</evidence>
<name>A0A6A7RZ19_9PROT</name>
<comment type="caution">
    <text evidence="2">The sequence shown here is derived from an EMBL/GenBank/DDBJ whole genome shotgun (WGS) entry which is preliminary data.</text>
</comment>
<sequence>MVTLASEAPLVPEIAAGTPASLARAWLWLGVMALIGSGLLAVLLVLSRTPGIQDVFPLKDLFRAALVVHVDLSV</sequence>
<feature type="non-terminal residue" evidence="2">
    <location>
        <position position="74"/>
    </location>
</feature>
<proteinExistence type="predicted"/>
<keyword evidence="1" id="KW-1133">Transmembrane helix</keyword>
<protein>
    <recommendedName>
        <fullName evidence="4">Cytochrome C oxidase subunit I</fullName>
    </recommendedName>
</protein>
<dbReference type="EMBL" id="PDHS01000516">
    <property type="protein sequence ID" value="MQM32400.1"/>
    <property type="molecule type" value="Genomic_DNA"/>
</dbReference>
<gene>
    <name evidence="2" type="ORF">CRU78_18690</name>
</gene>
<dbReference type="InterPro" id="IPR036927">
    <property type="entry name" value="Cyt_c_oxase-like_su1_sf"/>
</dbReference>
<feature type="transmembrane region" description="Helical" evidence="1">
    <location>
        <begin position="25"/>
        <end position="46"/>
    </location>
</feature>
<dbReference type="Proteomes" id="UP000342300">
    <property type="component" value="Unassembled WGS sequence"/>
</dbReference>
<dbReference type="Gene3D" id="1.20.210.10">
    <property type="entry name" value="Cytochrome c oxidase-like, subunit I domain"/>
    <property type="match status" value="1"/>
</dbReference>
<dbReference type="AlphaFoldDB" id="A0A6A7RZ19"/>
<reference evidence="2 3" key="1">
    <citation type="submission" date="2017-09" db="EMBL/GenBank/DDBJ databases">
        <title>Metagenomic Analysis Reveals Denitrifying Candidatus Accumulibacter and Flanking Population as a Source of N2O.</title>
        <authorList>
            <person name="Gao H."/>
            <person name="Mao Y."/>
            <person name="Zhao X."/>
            <person name="Liu W.-T."/>
            <person name="Zhang T."/>
            <person name="Wells G."/>
        </authorList>
    </citation>
    <scope>NUCLEOTIDE SEQUENCE [LARGE SCALE GENOMIC DNA]</scope>
    <source>
        <strain evidence="2">CANDO_2_IC</strain>
    </source>
</reference>
<keyword evidence="1" id="KW-0812">Transmembrane</keyword>
<evidence type="ECO:0008006" key="4">
    <source>
        <dbReference type="Google" id="ProtNLM"/>
    </source>
</evidence>
<evidence type="ECO:0000313" key="3">
    <source>
        <dbReference type="Proteomes" id="UP000342300"/>
    </source>
</evidence>